<dbReference type="Gene3D" id="3.30.1540.10">
    <property type="entry name" value="formyl-coa transferase, domain 3"/>
    <property type="match status" value="1"/>
</dbReference>
<evidence type="ECO:0000256" key="1">
    <source>
        <dbReference type="SAM" id="MobiDB-lite"/>
    </source>
</evidence>
<evidence type="ECO:0000313" key="3">
    <source>
        <dbReference type="Proteomes" id="UP001431429"/>
    </source>
</evidence>
<dbReference type="InterPro" id="IPR023606">
    <property type="entry name" value="CoA-Trfase_III_dom_1_sf"/>
</dbReference>
<gene>
    <name evidence="2" type="ORF">NBG84_34870</name>
</gene>
<reference evidence="2" key="1">
    <citation type="submission" date="2022-06" db="EMBL/GenBank/DDBJ databases">
        <title>Genome public.</title>
        <authorList>
            <person name="Sun Q."/>
        </authorList>
    </citation>
    <scope>NUCLEOTIDE SEQUENCE</scope>
    <source>
        <strain evidence="2">CWNU-1</strain>
    </source>
</reference>
<proteinExistence type="predicted"/>
<feature type="region of interest" description="Disordered" evidence="1">
    <location>
        <begin position="358"/>
        <end position="391"/>
    </location>
</feature>
<keyword evidence="2" id="KW-0808">Transferase</keyword>
<keyword evidence="3" id="KW-1185">Reference proteome</keyword>
<dbReference type="PANTHER" id="PTHR48228:SF5">
    <property type="entry name" value="ALPHA-METHYLACYL-COA RACEMASE"/>
    <property type="match status" value="1"/>
</dbReference>
<protein>
    <submittedName>
        <fullName evidence="2">CoA transferase</fullName>
    </submittedName>
</protein>
<accession>A0ABT0UZK6</accession>
<name>A0ABT0UZK6_9ACTN</name>
<dbReference type="InterPro" id="IPR044855">
    <property type="entry name" value="CoA-Trfase_III_dom3_sf"/>
</dbReference>
<dbReference type="RefSeq" id="WP_250923700.1">
    <property type="nucleotide sequence ID" value="NZ_JAMQAW010000072.1"/>
</dbReference>
<dbReference type="InterPro" id="IPR003673">
    <property type="entry name" value="CoA-Trfase_fam_III"/>
</dbReference>
<dbReference type="Gene3D" id="3.40.50.10540">
    <property type="entry name" value="Crotonobetainyl-coa:carnitine coa-transferase, domain 1"/>
    <property type="match status" value="1"/>
</dbReference>
<dbReference type="GO" id="GO:0016740">
    <property type="term" value="F:transferase activity"/>
    <property type="evidence" value="ECO:0007669"/>
    <property type="project" value="UniProtKB-KW"/>
</dbReference>
<sequence length="391" mass="42000">MSTVHSWSFLAGKRILDLSRLLPGPFATSLLADLGAEVIKIEDPDGGDPARAHREHFSNLNRNKRSVTLDLRSPADRSALLRLVKGADAVVESFRPGVLDKIGVGYEVLSRANPGIVLCSLTGYGQSGPYADKPGHELNFLGQSGFFAVPSRPDGQVLRPGVRVGDLIGSMYAALALSVALASAERAGQGQHIDLSLTEAATAWCAPYVFPLRHLDDATDSTTVQGDNDSFTTADGRVLSLATFEDKFWHSFRTALSDEFPQLGTTAYDRRAARTAAKREVGELLVGVFASRDYAWWEKRLTELNVPWGPVYTDAAQLLGDPHTQARAMFADIPDPATGTSSPQVRFPVRFGLGMETFRDPAPGLGEHNDEVLGGSQGEPGAVSESNPAAQ</sequence>
<dbReference type="InterPro" id="IPR050509">
    <property type="entry name" value="CoA-transferase_III"/>
</dbReference>
<dbReference type="SUPFAM" id="SSF89796">
    <property type="entry name" value="CoA-transferase family III (CaiB/BaiF)"/>
    <property type="match status" value="1"/>
</dbReference>
<organism evidence="2 3">
    <name type="scientific">Streptomyces albipurpureus</name>
    <dbReference type="NCBI Taxonomy" id="2897419"/>
    <lineage>
        <taxon>Bacteria</taxon>
        <taxon>Bacillati</taxon>
        <taxon>Actinomycetota</taxon>
        <taxon>Actinomycetes</taxon>
        <taxon>Kitasatosporales</taxon>
        <taxon>Streptomycetaceae</taxon>
        <taxon>Streptomyces</taxon>
    </lineage>
</organism>
<comment type="caution">
    <text evidence="2">The sequence shown here is derived from an EMBL/GenBank/DDBJ whole genome shotgun (WGS) entry which is preliminary data.</text>
</comment>
<evidence type="ECO:0000313" key="2">
    <source>
        <dbReference type="EMBL" id="MCM2393399.1"/>
    </source>
</evidence>
<dbReference type="PANTHER" id="PTHR48228">
    <property type="entry name" value="SUCCINYL-COA--D-CITRAMALATE COA-TRANSFERASE"/>
    <property type="match status" value="1"/>
</dbReference>
<dbReference type="Pfam" id="PF02515">
    <property type="entry name" value="CoA_transf_3"/>
    <property type="match status" value="1"/>
</dbReference>
<dbReference type="Proteomes" id="UP001431429">
    <property type="component" value="Unassembled WGS sequence"/>
</dbReference>
<dbReference type="EMBL" id="JAMQAW010000072">
    <property type="protein sequence ID" value="MCM2393399.1"/>
    <property type="molecule type" value="Genomic_DNA"/>
</dbReference>